<evidence type="ECO:0008006" key="5">
    <source>
        <dbReference type="Google" id="ProtNLM"/>
    </source>
</evidence>
<evidence type="ECO:0000313" key="3">
    <source>
        <dbReference type="EMBL" id="PPE75372.1"/>
    </source>
</evidence>
<feature type="signal peptide" evidence="2">
    <location>
        <begin position="1"/>
        <end position="22"/>
    </location>
</feature>
<proteinExistence type="predicted"/>
<dbReference type="AlphaFoldDB" id="A0A2S5TKA6"/>
<evidence type="ECO:0000313" key="4">
    <source>
        <dbReference type="Proteomes" id="UP000238220"/>
    </source>
</evidence>
<evidence type="ECO:0000256" key="2">
    <source>
        <dbReference type="SAM" id="SignalP"/>
    </source>
</evidence>
<accession>A0A2S5TKA6</accession>
<feature type="compositionally biased region" description="Pro residues" evidence="1">
    <location>
        <begin position="137"/>
        <end position="151"/>
    </location>
</feature>
<keyword evidence="4" id="KW-1185">Reference proteome</keyword>
<organism evidence="3 4">
    <name type="scientific">Solimonas fluminis</name>
    <dbReference type="NCBI Taxonomy" id="2086571"/>
    <lineage>
        <taxon>Bacteria</taxon>
        <taxon>Pseudomonadati</taxon>
        <taxon>Pseudomonadota</taxon>
        <taxon>Gammaproteobacteria</taxon>
        <taxon>Nevskiales</taxon>
        <taxon>Nevskiaceae</taxon>
        <taxon>Solimonas</taxon>
    </lineage>
</organism>
<feature type="chain" id="PRO_5015759271" description="DUF2207 domain-containing protein" evidence="2">
    <location>
        <begin position="23"/>
        <end position="255"/>
    </location>
</feature>
<dbReference type="EMBL" id="PSNW01000001">
    <property type="protein sequence ID" value="PPE75372.1"/>
    <property type="molecule type" value="Genomic_DNA"/>
</dbReference>
<feature type="region of interest" description="Disordered" evidence="1">
    <location>
        <begin position="132"/>
        <end position="156"/>
    </location>
</feature>
<protein>
    <recommendedName>
        <fullName evidence="5">DUF2207 domain-containing protein</fullName>
    </recommendedName>
</protein>
<name>A0A2S5TKA6_9GAMM</name>
<comment type="caution">
    <text evidence="3">The sequence shown here is derived from an EMBL/GenBank/DDBJ whole genome shotgun (WGS) entry which is preliminary data.</text>
</comment>
<dbReference type="OrthoDB" id="7068993at2"/>
<keyword evidence="2" id="KW-0732">Signal</keyword>
<sequence length="255" mass="27143">MRTWIISAAAAALFATAGSAAAADYNDKQPEFKAYFDLKFDGRGSDAQQLNYGLRMDHDRRFLEAPRPAIAQLDFRAGKQAGLEKFELNGAPLVERKAELNQDGEVQYGTIDWALIAAAVVGVGWIAYETFDNDESPSPPKPDPENPPPTGGPQLPGTVGELIGLVPGLGDILAPYVEGGLDTILSLPANTPLAGLVDLVDGGLNTVVRELLPFLPGSSLADESRLKAEIERHTPAYQAWLDGGTGHMGDLLSAH</sequence>
<reference evidence="3 4" key="1">
    <citation type="submission" date="2018-02" db="EMBL/GenBank/DDBJ databases">
        <title>Genome sequencing of Solimonas sp. HR-BB.</title>
        <authorList>
            <person name="Lee Y."/>
            <person name="Jeon C.O."/>
        </authorList>
    </citation>
    <scope>NUCLEOTIDE SEQUENCE [LARGE SCALE GENOMIC DNA]</scope>
    <source>
        <strain evidence="3 4">HR-BB</strain>
    </source>
</reference>
<dbReference type="Proteomes" id="UP000238220">
    <property type="component" value="Unassembled WGS sequence"/>
</dbReference>
<evidence type="ECO:0000256" key="1">
    <source>
        <dbReference type="SAM" id="MobiDB-lite"/>
    </source>
</evidence>
<dbReference type="RefSeq" id="WP_104228338.1">
    <property type="nucleotide sequence ID" value="NZ_PSNW01000001.1"/>
</dbReference>
<gene>
    <name evidence="3" type="ORF">C3942_00275</name>
</gene>